<name>A0ABX0JLB1_9PROT</name>
<reference evidence="2 3" key="1">
    <citation type="journal article" date="2020" name="Int. J. Syst. Evol. Microbiol.">
        <title>Novel acetic acid bacteria from cider fermentations: Acetobacter conturbans sp. nov. and Acetobacter fallax sp. nov.</title>
        <authorList>
            <person name="Sombolestani A.S."/>
            <person name="Cleenwerck I."/>
            <person name="Cnockaert M."/>
            <person name="Borremans W."/>
            <person name="Wieme A.D."/>
            <person name="De Vuyst L."/>
            <person name="Vandamme P."/>
        </authorList>
    </citation>
    <scope>NUCLEOTIDE SEQUENCE [LARGE SCALE GENOMIC DNA]</scope>
    <source>
        <strain evidence="2 3">LMG 30640</strain>
    </source>
</reference>
<protein>
    <submittedName>
        <fullName evidence="2">Superinfection immunity protein</fullName>
    </submittedName>
</protein>
<feature type="transmembrane region" description="Helical" evidence="1">
    <location>
        <begin position="596"/>
        <end position="618"/>
    </location>
</feature>
<keyword evidence="1" id="KW-0812">Transmembrane</keyword>
<dbReference type="InterPro" id="IPR036365">
    <property type="entry name" value="PGBD-like_sf"/>
</dbReference>
<accession>A0ABX0JLB1</accession>
<dbReference type="Proteomes" id="UP000635278">
    <property type="component" value="Unassembled WGS sequence"/>
</dbReference>
<dbReference type="SUPFAM" id="SSF47090">
    <property type="entry name" value="PGBD-like"/>
    <property type="match status" value="1"/>
</dbReference>
<feature type="transmembrane region" description="Helical" evidence="1">
    <location>
        <begin position="630"/>
        <end position="651"/>
    </location>
</feature>
<dbReference type="EMBL" id="WOTB01000006">
    <property type="protein sequence ID" value="NHN84218.1"/>
    <property type="molecule type" value="Genomic_DNA"/>
</dbReference>
<sequence>MRGRIRGYAVRLIAGFAVSALCGGSAWIGAGVAVAAPAPPLAHAELGDRSGLEVSAGGLRVRVTVAPTRRCAVPTLLGDQAAAPPAPCKMAILSIEDSGARGAAARFTAPLSPYGDEASGLSDLQIDLRRLDAASRVPQVVASVYTGGAHCCAITSIIGRDARGRWTATSPDELGGEDRPGFADADGDGVPEIITQDGRFLYLFASHAGSYTPDVIWRYHVGRLSDITTDPAVRPWLEGSLKRSEHFWIQQGKSEPNGFMADYVAMKARMGEFSQGWSWMLSRYDRHPDKAFLPTLCDLKKGNPKTCSDAEKRPAPFPEVLASFLLSAGYVSEAQVASVMAPSSSTPDSSALAASETAASGQYRPDFSCSPPPERNGVAAMLCRDSEAAKHELEFDQVYYALRQRVGPDGWDALKREVIADQNAMNVQCGLPVPGVADQTVPADGASCYIAGMDGLAEKYRGRLSGAALEESRRPLDEHIALQQKLIDGGWLPAGSVADGVYGEATRDAIAAWQRVAKRPDASTFLSDDDAAALLRTPAVGVAGGTVGGTAGAVQGAGSAAGQSGVAPGSAGPVSPAAPAVQGRYKGLTILGLPPVFTVLISVVGLVVYFVPFGVACVRDTMRKPAVFAVNLLLGWTVIGWIAALVMAASYERRRKAGF</sequence>
<gene>
    <name evidence="2" type="ORF">GOB93_06110</name>
</gene>
<keyword evidence="1" id="KW-0472">Membrane</keyword>
<dbReference type="Pfam" id="PF14373">
    <property type="entry name" value="Imm_superinfect"/>
    <property type="match status" value="1"/>
</dbReference>
<comment type="caution">
    <text evidence="2">The sequence shown here is derived from an EMBL/GenBank/DDBJ whole genome shotgun (WGS) entry which is preliminary data.</text>
</comment>
<dbReference type="InterPro" id="IPR016410">
    <property type="entry name" value="Phage_imm"/>
</dbReference>
<keyword evidence="1" id="KW-1133">Transmembrane helix</keyword>
<proteinExistence type="predicted"/>
<evidence type="ECO:0000256" key="1">
    <source>
        <dbReference type="SAM" id="Phobius"/>
    </source>
</evidence>
<evidence type="ECO:0000313" key="3">
    <source>
        <dbReference type="Proteomes" id="UP000635278"/>
    </source>
</evidence>
<organism evidence="2 3">
    <name type="scientific">Acetobacter musti</name>
    <dbReference type="NCBI Taxonomy" id="864732"/>
    <lineage>
        <taxon>Bacteria</taxon>
        <taxon>Pseudomonadati</taxon>
        <taxon>Pseudomonadota</taxon>
        <taxon>Alphaproteobacteria</taxon>
        <taxon>Acetobacterales</taxon>
        <taxon>Acetobacteraceae</taxon>
        <taxon>Acetobacter</taxon>
    </lineage>
</organism>
<keyword evidence="3" id="KW-1185">Reference proteome</keyword>
<evidence type="ECO:0000313" key="2">
    <source>
        <dbReference type="EMBL" id="NHN84218.1"/>
    </source>
</evidence>
<dbReference type="RefSeq" id="WP_173582615.1">
    <property type="nucleotide sequence ID" value="NZ_WOTB01000006.1"/>
</dbReference>